<sequence>MFSSDDDTGPGVVLAILFGVVAAVIGLVIGLGIYKTHMPKQAAPAAAEVVEIDGASVKVENGVVKFYFATAKADIAAGAKEALADVVKLGSEGKSLRISGFHDATGDQAKNEELAKQRALAVRDTLVGLGVVADKIELVKPEMLTGSGSNAEARRVEVVVIQ</sequence>
<evidence type="ECO:0000256" key="1">
    <source>
        <dbReference type="PROSITE-ProRule" id="PRU00473"/>
    </source>
</evidence>
<name>A0ABU2C982_9BURK</name>
<evidence type="ECO:0000259" key="3">
    <source>
        <dbReference type="PROSITE" id="PS51123"/>
    </source>
</evidence>
<organism evidence="4 5">
    <name type="scientific">Rhodoferax ferrireducens</name>
    <dbReference type="NCBI Taxonomy" id="192843"/>
    <lineage>
        <taxon>Bacteria</taxon>
        <taxon>Pseudomonadati</taxon>
        <taxon>Pseudomonadota</taxon>
        <taxon>Betaproteobacteria</taxon>
        <taxon>Burkholderiales</taxon>
        <taxon>Comamonadaceae</taxon>
        <taxon>Rhodoferax</taxon>
    </lineage>
</organism>
<comment type="caution">
    <text evidence="4">The sequence shown here is derived from an EMBL/GenBank/DDBJ whole genome shotgun (WGS) entry which is preliminary data.</text>
</comment>
<dbReference type="EMBL" id="JAVDXT010000002">
    <property type="protein sequence ID" value="MDR7377866.1"/>
    <property type="molecule type" value="Genomic_DNA"/>
</dbReference>
<dbReference type="InterPro" id="IPR006665">
    <property type="entry name" value="OmpA-like"/>
</dbReference>
<accession>A0ABU2C982</accession>
<evidence type="ECO:0000256" key="2">
    <source>
        <dbReference type="SAM" id="Phobius"/>
    </source>
</evidence>
<dbReference type="Proteomes" id="UP001180487">
    <property type="component" value="Unassembled WGS sequence"/>
</dbReference>
<keyword evidence="1 2" id="KW-0472">Membrane</keyword>
<dbReference type="CDD" id="cd07185">
    <property type="entry name" value="OmpA_C-like"/>
    <property type="match status" value="1"/>
</dbReference>
<proteinExistence type="predicted"/>
<feature type="domain" description="OmpA-like" evidence="3">
    <location>
        <begin position="55"/>
        <end position="162"/>
    </location>
</feature>
<reference evidence="4 5" key="1">
    <citation type="submission" date="2023-07" db="EMBL/GenBank/DDBJ databases">
        <title>Sorghum-associated microbial communities from plants grown in Nebraska, USA.</title>
        <authorList>
            <person name="Schachtman D."/>
        </authorList>
    </citation>
    <scope>NUCLEOTIDE SEQUENCE [LARGE SCALE GENOMIC DNA]</scope>
    <source>
        <strain evidence="4 5">BE313</strain>
    </source>
</reference>
<dbReference type="InterPro" id="IPR036737">
    <property type="entry name" value="OmpA-like_sf"/>
</dbReference>
<feature type="transmembrane region" description="Helical" evidence="2">
    <location>
        <begin position="12"/>
        <end position="34"/>
    </location>
</feature>
<protein>
    <submittedName>
        <fullName evidence="4">Outer membrane protein OmpA-like peptidoglycan-associated protein</fullName>
    </submittedName>
</protein>
<keyword evidence="2" id="KW-1133">Transmembrane helix</keyword>
<evidence type="ECO:0000313" key="4">
    <source>
        <dbReference type="EMBL" id="MDR7377866.1"/>
    </source>
</evidence>
<gene>
    <name evidence="4" type="ORF">J2X19_002545</name>
</gene>
<evidence type="ECO:0000313" key="5">
    <source>
        <dbReference type="Proteomes" id="UP001180487"/>
    </source>
</evidence>
<dbReference type="Gene3D" id="3.30.1330.60">
    <property type="entry name" value="OmpA-like domain"/>
    <property type="match status" value="1"/>
</dbReference>
<dbReference type="Pfam" id="PF00691">
    <property type="entry name" value="OmpA"/>
    <property type="match status" value="1"/>
</dbReference>
<dbReference type="SUPFAM" id="SSF103088">
    <property type="entry name" value="OmpA-like"/>
    <property type="match status" value="1"/>
</dbReference>
<dbReference type="PROSITE" id="PS51123">
    <property type="entry name" value="OMPA_2"/>
    <property type="match status" value="1"/>
</dbReference>
<keyword evidence="2" id="KW-0812">Transmembrane</keyword>
<keyword evidence="5" id="KW-1185">Reference proteome</keyword>